<feature type="transmembrane region" description="Helical" evidence="7">
    <location>
        <begin position="229"/>
        <end position="250"/>
    </location>
</feature>
<dbReference type="PANTHER" id="PTHR30341:SF0">
    <property type="entry name" value="NA(+)_H(+) ANTIPORTER NHAA"/>
    <property type="match status" value="1"/>
</dbReference>
<dbReference type="HAMAP" id="MF_01844">
    <property type="entry name" value="NhaA"/>
    <property type="match status" value="1"/>
</dbReference>
<keyword evidence="7" id="KW-0813">Transport</keyword>
<dbReference type="NCBIfam" id="TIGR00773">
    <property type="entry name" value="NhaA"/>
    <property type="match status" value="1"/>
</dbReference>
<name>A0A502KP98_9GAMM</name>
<feature type="transmembrane region" description="Helical" evidence="7">
    <location>
        <begin position="317"/>
        <end position="338"/>
    </location>
</feature>
<dbReference type="InterPro" id="IPR008948">
    <property type="entry name" value="L-Aspartase-like"/>
</dbReference>
<evidence type="ECO:0000313" key="10">
    <source>
        <dbReference type="Proteomes" id="UP000315303"/>
    </source>
</evidence>
<feature type="transmembrane region" description="Helical" evidence="7">
    <location>
        <begin position="383"/>
        <end position="407"/>
    </location>
</feature>
<gene>
    <name evidence="7 9" type="primary">nhaA</name>
    <name evidence="9" type="ORF">EPA86_17115</name>
</gene>
<dbReference type="Pfam" id="PF00206">
    <property type="entry name" value="Lyase_1"/>
    <property type="match status" value="1"/>
</dbReference>
<feature type="transmembrane region" description="Helical" evidence="7">
    <location>
        <begin position="84"/>
        <end position="102"/>
    </location>
</feature>
<comment type="caution">
    <text evidence="9">The sequence shown here is derived from an EMBL/GenBank/DDBJ whole genome shotgun (WGS) entry which is preliminary data.</text>
</comment>
<evidence type="ECO:0000256" key="7">
    <source>
        <dbReference type="HAMAP-Rule" id="MF_01844"/>
    </source>
</evidence>
<sequence>MNHESMSDKRGHPTQLPKEHIDWVVQPLTRFVKVEAAAGVVLLLSTLLALSLANSPLSQSFNDLWHVSLGISIGTFVFERSLHGWINDAVMTLFFFLIALELKRELVLGELRNPRLAMLSISAAVGGMLVPALIYLFFQYGELGQHGWGTVMATDTAFVVGCLALLGARIPKNLKIFMLSLAVVDDIGAIIVVAVGYGSDINWLAIAFALLGFIVIKVMAFIGIRSIALFFMVGILIWLAVDVSGIHPTVTGVILGLMTPTTKWITDDRLHTIMECVVAYPPGNHWSGDTPDRKALKTAEAAAREALSPVERLEMMLHPWVGFVVMPLFALANAGIAFTGINVASPLAMAVFLGFVIGKPLGVFLFSWASVQLRFAVLPSNLSWLMILAGGLLAGIGFTMALFIANLAYNSEQINGVKFGILCASILSAFLGLLLLLYLTKSSKNHTPGNTLENEKSVSSPAENKPMLWGKQTEPSLNYFAIGKHIFEQSFIDSLVCIKRACAQVNYGLNLISDEQHKAIIFACNELLDGKHTDQFPLRIWQTGSGTQTNMNVNEVITSLENTYFLQNAQGDSAKDNACLHPNDHINMSQSSNDVFPTAMHIVVAQQTLDILLPSIEQMERALSQKQSEFDELFTVARTHLMNALPIKVSAILSAHEQQLTAAKKAIEESLIPVHQLALGGTAIGSGANAPK</sequence>
<comment type="similarity">
    <text evidence="7">Belongs to the NhaA Na(+)/H(+) (TC 2.A.33) antiporter family.</text>
</comment>
<dbReference type="PRINTS" id="PR00149">
    <property type="entry name" value="FUMRATELYASE"/>
</dbReference>
<dbReference type="Pfam" id="PF06965">
    <property type="entry name" value="Na_H_antiport_1"/>
    <property type="match status" value="1"/>
</dbReference>
<reference evidence="9 10" key="1">
    <citation type="submission" date="2019-01" db="EMBL/GenBank/DDBJ databases">
        <title>Litorilituus lipolytica sp. nov., isolated from intertidal sand of the Yellow Sea in China.</title>
        <authorList>
            <person name="Liu A."/>
        </authorList>
    </citation>
    <scope>NUCLEOTIDE SEQUENCE [LARGE SCALE GENOMIC DNA]</scope>
    <source>
        <strain evidence="9 10">RZ04</strain>
    </source>
</reference>
<dbReference type="Gene3D" id="1.10.275.10">
    <property type="entry name" value="Fumarase/aspartase (N-terminal domain)"/>
    <property type="match status" value="1"/>
</dbReference>
<dbReference type="InterPro" id="IPR023171">
    <property type="entry name" value="Na/H_antiporter_dom_sf"/>
</dbReference>
<evidence type="ECO:0000256" key="5">
    <source>
        <dbReference type="ARBA" id="ARBA00023136"/>
    </source>
</evidence>
<evidence type="ECO:0000256" key="4">
    <source>
        <dbReference type="ARBA" id="ARBA00022989"/>
    </source>
</evidence>
<dbReference type="GO" id="GO:0005886">
    <property type="term" value="C:plasma membrane"/>
    <property type="evidence" value="ECO:0007669"/>
    <property type="project" value="UniProtKB-SubCell"/>
</dbReference>
<comment type="function">
    <text evidence="7">Na(+)/H(+) antiporter that extrudes sodium in exchange for external protons.</text>
</comment>
<dbReference type="GO" id="GO:0006885">
    <property type="term" value="P:regulation of pH"/>
    <property type="evidence" value="ECO:0007669"/>
    <property type="project" value="UniProtKB-UniRule"/>
</dbReference>
<dbReference type="InterPro" id="IPR024083">
    <property type="entry name" value="Fumarase/histidase_N"/>
</dbReference>
<dbReference type="GO" id="GO:0016829">
    <property type="term" value="F:lyase activity"/>
    <property type="evidence" value="ECO:0007669"/>
    <property type="project" value="UniProtKB-ARBA"/>
</dbReference>
<dbReference type="GO" id="GO:0015385">
    <property type="term" value="F:sodium:proton antiporter activity"/>
    <property type="evidence" value="ECO:0007669"/>
    <property type="project" value="UniProtKB-UniRule"/>
</dbReference>
<keyword evidence="10" id="KW-1185">Reference proteome</keyword>
<feature type="domain" description="Fumarate lyase N-terminal" evidence="8">
    <location>
        <begin position="465"/>
        <end position="691"/>
    </location>
</feature>
<evidence type="ECO:0000256" key="2">
    <source>
        <dbReference type="ARBA" id="ARBA00022475"/>
    </source>
</evidence>
<dbReference type="InterPro" id="IPR022761">
    <property type="entry name" value="Fumarate_lyase_N"/>
</dbReference>
<feature type="transmembrane region" description="Helical" evidence="7">
    <location>
        <begin position="176"/>
        <end position="197"/>
    </location>
</feature>
<comment type="catalytic activity">
    <reaction evidence="7">
        <text>Na(+)(in) + 2 H(+)(out) = Na(+)(out) + 2 H(+)(in)</text>
        <dbReference type="Rhea" id="RHEA:29251"/>
        <dbReference type="ChEBI" id="CHEBI:15378"/>
        <dbReference type="ChEBI" id="CHEBI:29101"/>
    </reaction>
</comment>
<proteinExistence type="inferred from homology"/>
<keyword evidence="3 7" id="KW-0812">Transmembrane</keyword>
<comment type="subcellular location">
    <subcellularLocation>
        <location evidence="1">Cell inner membrane</location>
        <topology evidence="1">Multi-pass membrane protein</topology>
    </subcellularLocation>
    <subcellularLocation>
        <location evidence="7">Cell membrane</location>
        <topology evidence="7">Multi-pass membrane protein</topology>
    </subcellularLocation>
</comment>
<accession>A0A502KP98</accession>
<feature type="transmembrane region" description="Helical" evidence="7">
    <location>
        <begin position="203"/>
        <end position="222"/>
    </location>
</feature>
<feature type="transmembrane region" description="Helical" evidence="7">
    <location>
        <begin position="36"/>
        <end position="53"/>
    </location>
</feature>
<dbReference type="Gene3D" id="1.20.200.10">
    <property type="entry name" value="Fumarase/aspartase (Central domain)"/>
    <property type="match status" value="1"/>
</dbReference>
<dbReference type="AlphaFoldDB" id="A0A502KP98"/>
<feature type="transmembrane region" description="Helical" evidence="7">
    <location>
        <begin position="419"/>
        <end position="439"/>
    </location>
</feature>
<dbReference type="PANTHER" id="PTHR30341">
    <property type="entry name" value="SODIUM ION/PROTON ANTIPORTER NHAA-RELATED"/>
    <property type="match status" value="1"/>
</dbReference>
<evidence type="ECO:0000313" key="9">
    <source>
        <dbReference type="EMBL" id="TPH12079.1"/>
    </source>
</evidence>
<organism evidence="9 10">
    <name type="scientific">Litorilituus lipolyticus</name>
    <dbReference type="NCBI Taxonomy" id="2491017"/>
    <lineage>
        <taxon>Bacteria</taxon>
        <taxon>Pseudomonadati</taxon>
        <taxon>Pseudomonadota</taxon>
        <taxon>Gammaproteobacteria</taxon>
        <taxon>Alteromonadales</taxon>
        <taxon>Colwelliaceae</taxon>
        <taxon>Litorilituus</taxon>
    </lineage>
</organism>
<keyword evidence="6 7" id="KW-0739">Sodium transport</keyword>
<evidence type="ECO:0000259" key="8">
    <source>
        <dbReference type="Pfam" id="PF00206"/>
    </source>
</evidence>
<feature type="transmembrane region" description="Helical" evidence="7">
    <location>
        <begin position="114"/>
        <end position="138"/>
    </location>
</feature>
<keyword evidence="7" id="KW-0915">Sodium</keyword>
<feature type="transmembrane region" description="Helical" evidence="7">
    <location>
        <begin position="150"/>
        <end position="169"/>
    </location>
</feature>
<evidence type="ECO:0000256" key="1">
    <source>
        <dbReference type="ARBA" id="ARBA00004429"/>
    </source>
</evidence>
<keyword evidence="4 7" id="KW-1133">Transmembrane helix</keyword>
<evidence type="ECO:0000256" key="3">
    <source>
        <dbReference type="ARBA" id="ARBA00022692"/>
    </source>
</evidence>
<dbReference type="Gene3D" id="1.20.1530.10">
    <property type="entry name" value="Na+/H+ antiporter like domain"/>
    <property type="match status" value="1"/>
</dbReference>
<keyword evidence="7" id="KW-0050">Antiport</keyword>
<dbReference type="InterPro" id="IPR004670">
    <property type="entry name" value="NhaA"/>
</dbReference>
<dbReference type="Proteomes" id="UP000315303">
    <property type="component" value="Unassembled WGS sequence"/>
</dbReference>
<keyword evidence="7" id="KW-0406">Ion transport</keyword>
<protein>
    <recommendedName>
        <fullName evidence="7">Na(+)/H(+) antiporter NhaA</fullName>
    </recommendedName>
    <alternativeName>
        <fullName evidence="7">Sodium/proton antiporter NhaA</fullName>
    </alternativeName>
</protein>
<keyword evidence="2 7" id="KW-1003">Cell membrane</keyword>
<dbReference type="SUPFAM" id="SSF48557">
    <property type="entry name" value="L-aspartase-like"/>
    <property type="match status" value="1"/>
</dbReference>
<dbReference type="EMBL" id="SAWY01000041">
    <property type="protein sequence ID" value="TPH12079.1"/>
    <property type="molecule type" value="Genomic_DNA"/>
</dbReference>
<feature type="transmembrane region" description="Helical" evidence="7">
    <location>
        <begin position="350"/>
        <end position="371"/>
    </location>
</feature>
<dbReference type="OrthoDB" id="9808135at2"/>
<evidence type="ECO:0000256" key="6">
    <source>
        <dbReference type="ARBA" id="ARBA00023201"/>
    </source>
</evidence>
<keyword evidence="5 7" id="KW-0472">Membrane</keyword>
<dbReference type="InterPro" id="IPR000362">
    <property type="entry name" value="Fumarate_lyase_fam"/>
</dbReference>